<accession>A0A2N5X556</accession>
<sequence>MKFAYHATMCPPDQYLPLALAAEEAGFDTFTFPDSICYPREGSDVYPYNDDGTREFLDGVPFLEPFVAIPYLAAKTEKLRFTTSVMKLAVRQPAVVAKQLSTLGVMIGDRFGFGIGISPWPEDFLACQIPWEKRGKRMDEMMEIVNGLMSGEYFGYDGEIFQLDPIKMTPVPDHHIPLLVGGHARPALRRAARLGDGWISAGSSIQELRDMIGQIEAFKKDYGREQVPFEYHAMTEAAYSVEGLDDLASAGVTEVIIAFRNPYDAEPDTQSVEEKVGMINWYAENVIEPYRSR</sequence>
<comment type="caution">
    <text evidence="2">The sequence shown here is derived from an EMBL/GenBank/DDBJ whole genome shotgun (WGS) entry which is preliminary data.</text>
</comment>
<evidence type="ECO:0000313" key="2">
    <source>
        <dbReference type="EMBL" id="PLW69622.1"/>
    </source>
</evidence>
<keyword evidence="3" id="KW-1185">Reference proteome</keyword>
<dbReference type="NCBIfam" id="TIGR03619">
    <property type="entry name" value="F420_Rv2161c"/>
    <property type="match status" value="1"/>
</dbReference>
<dbReference type="AlphaFoldDB" id="A0A2N5X556"/>
<dbReference type="InterPro" id="IPR019921">
    <property type="entry name" value="Lucif-like_OxRdtase_Rv2161c"/>
</dbReference>
<evidence type="ECO:0000259" key="1">
    <source>
        <dbReference type="Pfam" id="PF00296"/>
    </source>
</evidence>
<gene>
    <name evidence="2" type="ORF">C0039_06325</name>
</gene>
<dbReference type="Gene3D" id="3.20.20.30">
    <property type="entry name" value="Luciferase-like domain"/>
    <property type="match status" value="1"/>
</dbReference>
<proteinExistence type="predicted"/>
<feature type="domain" description="Luciferase-like" evidence="1">
    <location>
        <begin position="11"/>
        <end position="233"/>
    </location>
</feature>
<dbReference type="PANTHER" id="PTHR30011:SF32">
    <property type="entry name" value="CONSERVED PROTEIN"/>
    <property type="match status" value="1"/>
</dbReference>
<dbReference type="OrthoDB" id="7054686at2"/>
<dbReference type="EMBL" id="PKUS01000005">
    <property type="protein sequence ID" value="PLW69622.1"/>
    <property type="molecule type" value="Genomic_DNA"/>
</dbReference>
<organism evidence="2 3">
    <name type="scientific">Pseudohalioglobus lutimaris</name>
    <dbReference type="NCBI Taxonomy" id="1737061"/>
    <lineage>
        <taxon>Bacteria</taxon>
        <taxon>Pseudomonadati</taxon>
        <taxon>Pseudomonadota</taxon>
        <taxon>Gammaproteobacteria</taxon>
        <taxon>Cellvibrionales</taxon>
        <taxon>Halieaceae</taxon>
        <taxon>Pseudohalioglobus</taxon>
    </lineage>
</organism>
<dbReference type="PANTHER" id="PTHR30011">
    <property type="entry name" value="ALKANESULFONATE MONOOXYGENASE-RELATED"/>
    <property type="match status" value="1"/>
</dbReference>
<dbReference type="Pfam" id="PF00296">
    <property type="entry name" value="Bac_luciferase"/>
    <property type="match status" value="1"/>
</dbReference>
<dbReference type="InterPro" id="IPR051260">
    <property type="entry name" value="Diverse_substr_monoxygenases"/>
</dbReference>
<name>A0A2N5X556_9GAMM</name>
<dbReference type="Proteomes" id="UP000235005">
    <property type="component" value="Unassembled WGS sequence"/>
</dbReference>
<dbReference type="InterPro" id="IPR036661">
    <property type="entry name" value="Luciferase-like_sf"/>
</dbReference>
<protein>
    <submittedName>
        <fullName evidence="2">TIGR03619 family F420-dependent LLM class oxidoreductase</fullName>
    </submittedName>
</protein>
<dbReference type="InterPro" id="IPR011251">
    <property type="entry name" value="Luciferase-like_dom"/>
</dbReference>
<dbReference type="GO" id="GO:0016705">
    <property type="term" value="F:oxidoreductase activity, acting on paired donors, with incorporation or reduction of molecular oxygen"/>
    <property type="evidence" value="ECO:0007669"/>
    <property type="project" value="InterPro"/>
</dbReference>
<dbReference type="SUPFAM" id="SSF51679">
    <property type="entry name" value="Bacterial luciferase-like"/>
    <property type="match status" value="1"/>
</dbReference>
<evidence type="ECO:0000313" key="3">
    <source>
        <dbReference type="Proteomes" id="UP000235005"/>
    </source>
</evidence>
<dbReference type="RefSeq" id="WP_076001801.1">
    <property type="nucleotide sequence ID" value="NZ_PKUS01000005.1"/>
</dbReference>
<reference evidence="2 3" key="1">
    <citation type="submission" date="2018-01" db="EMBL/GenBank/DDBJ databases">
        <title>The draft genome sequence of Halioglobus lutimaris HF004.</title>
        <authorList>
            <person name="Du Z.-J."/>
            <person name="Shi M.-J."/>
        </authorList>
    </citation>
    <scope>NUCLEOTIDE SEQUENCE [LARGE SCALE GENOMIC DNA]</scope>
    <source>
        <strain evidence="2 3">HF004</strain>
    </source>
</reference>